<proteinExistence type="predicted"/>
<dbReference type="AlphaFoldDB" id="A0A445BMS6"/>
<gene>
    <name evidence="2" type="ORF">Ahy_A09g045637</name>
</gene>
<dbReference type="Proteomes" id="UP000289738">
    <property type="component" value="Chromosome A09"/>
</dbReference>
<feature type="region of interest" description="Disordered" evidence="1">
    <location>
        <begin position="37"/>
        <end position="56"/>
    </location>
</feature>
<accession>A0A445BMS6</accession>
<evidence type="ECO:0000313" key="2">
    <source>
        <dbReference type="EMBL" id="RYR39990.1"/>
    </source>
</evidence>
<protein>
    <submittedName>
        <fullName evidence="2">Uncharacterized protein</fullName>
    </submittedName>
</protein>
<evidence type="ECO:0000313" key="3">
    <source>
        <dbReference type="Proteomes" id="UP000289738"/>
    </source>
</evidence>
<evidence type="ECO:0000256" key="1">
    <source>
        <dbReference type="SAM" id="MobiDB-lite"/>
    </source>
</evidence>
<keyword evidence="3" id="KW-1185">Reference proteome</keyword>
<comment type="caution">
    <text evidence="2">The sequence shown here is derived from an EMBL/GenBank/DDBJ whole genome shotgun (WGS) entry which is preliminary data.</text>
</comment>
<reference evidence="2 3" key="1">
    <citation type="submission" date="2019-01" db="EMBL/GenBank/DDBJ databases">
        <title>Sequencing of cultivated peanut Arachis hypogaea provides insights into genome evolution and oil improvement.</title>
        <authorList>
            <person name="Chen X."/>
        </authorList>
    </citation>
    <scope>NUCLEOTIDE SEQUENCE [LARGE SCALE GENOMIC DNA]</scope>
    <source>
        <strain evidence="3">cv. Fuhuasheng</strain>
        <tissue evidence="2">Leaves</tissue>
    </source>
</reference>
<organism evidence="2 3">
    <name type="scientific">Arachis hypogaea</name>
    <name type="common">Peanut</name>
    <dbReference type="NCBI Taxonomy" id="3818"/>
    <lineage>
        <taxon>Eukaryota</taxon>
        <taxon>Viridiplantae</taxon>
        <taxon>Streptophyta</taxon>
        <taxon>Embryophyta</taxon>
        <taxon>Tracheophyta</taxon>
        <taxon>Spermatophyta</taxon>
        <taxon>Magnoliopsida</taxon>
        <taxon>eudicotyledons</taxon>
        <taxon>Gunneridae</taxon>
        <taxon>Pentapetalae</taxon>
        <taxon>rosids</taxon>
        <taxon>fabids</taxon>
        <taxon>Fabales</taxon>
        <taxon>Fabaceae</taxon>
        <taxon>Papilionoideae</taxon>
        <taxon>50 kb inversion clade</taxon>
        <taxon>dalbergioids sensu lato</taxon>
        <taxon>Dalbergieae</taxon>
        <taxon>Pterocarpus clade</taxon>
        <taxon>Arachis</taxon>
    </lineage>
</organism>
<feature type="region of interest" description="Disordered" evidence="1">
    <location>
        <begin position="116"/>
        <end position="143"/>
    </location>
</feature>
<dbReference type="EMBL" id="SDMP01000009">
    <property type="protein sequence ID" value="RYR39990.1"/>
    <property type="molecule type" value="Genomic_DNA"/>
</dbReference>
<name>A0A445BMS6_ARAHY</name>
<sequence length="163" mass="18268">MSWTTHILNPCDWYIHLLCTSPTKSIHFHVFDNITSNPDTSTTSSRPSSTTTPRARLSPLSDKQYKLYRVLHSFFSRVQVGRQLRPRIQAISTTSNVAIATHMETEAITEHWFGEEAEGSDRSGGQCGHGDDRAEEEGVTTTMTGFNKSDLLSRFMGSVEDDN</sequence>